<protein>
    <recommendedName>
        <fullName evidence="6">RHOMBOID-like protein</fullName>
        <ecNumber evidence="6">3.4.21.105</ecNumber>
    </recommendedName>
</protein>
<evidence type="ECO:0000256" key="6">
    <source>
        <dbReference type="RuleBase" id="RU362115"/>
    </source>
</evidence>
<dbReference type="PANTHER" id="PTHR22936">
    <property type="entry name" value="RHOMBOID-RELATED"/>
    <property type="match status" value="1"/>
</dbReference>
<dbReference type="InterPro" id="IPR035952">
    <property type="entry name" value="Rhomboid-like_sf"/>
</dbReference>
<keyword evidence="6" id="KW-0720">Serine protease</keyword>
<feature type="domain" description="Peptidase S54 rhomboid" evidence="7">
    <location>
        <begin position="4"/>
        <end position="66"/>
    </location>
</feature>
<comment type="caution">
    <text evidence="8">The sequence shown here is derived from an EMBL/GenBank/DDBJ whole genome shotgun (WGS) entry which is preliminary data.</text>
</comment>
<reference evidence="8 9" key="1">
    <citation type="journal article" date="2018" name="Front. Plant Sci.">
        <title>Red Clover (Trifolium pratense) and Zigzag Clover (T. medium) - A Picture of Genomic Similarities and Differences.</title>
        <authorList>
            <person name="Dluhosova J."/>
            <person name="Istvanek J."/>
            <person name="Nedelnik J."/>
            <person name="Repkova J."/>
        </authorList>
    </citation>
    <scope>NUCLEOTIDE SEQUENCE [LARGE SCALE GENOMIC DNA]</scope>
    <source>
        <strain evidence="9">cv. 10/8</strain>
        <tissue evidence="8">Leaf</tissue>
    </source>
</reference>
<comment type="similarity">
    <text evidence="2 6">Belongs to the peptidase S54 family.</text>
</comment>
<evidence type="ECO:0000313" key="8">
    <source>
        <dbReference type="EMBL" id="MCI29661.1"/>
    </source>
</evidence>
<comment type="function">
    <text evidence="6">Serine protease involved in intramembrane proteolysis.</text>
</comment>
<dbReference type="EC" id="3.4.21.105" evidence="6"/>
<evidence type="ECO:0000259" key="7">
    <source>
        <dbReference type="Pfam" id="PF01694"/>
    </source>
</evidence>
<keyword evidence="6" id="KW-0378">Hydrolase</keyword>
<dbReference type="Pfam" id="PF01694">
    <property type="entry name" value="Rhomboid"/>
    <property type="match status" value="1"/>
</dbReference>
<feature type="transmembrane region" description="Helical" evidence="6">
    <location>
        <begin position="20"/>
        <end position="43"/>
    </location>
</feature>
<dbReference type="GO" id="GO:0004252">
    <property type="term" value="F:serine-type endopeptidase activity"/>
    <property type="evidence" value="ECO:0007669"/>
    <property type="project" value="InterPro"/>
</dbReference>
<organism evidence="8 9">
    <name type="scientific">Trifolium medium</name>
    <dbReference type="NCBI Taxonomy" id="97028"/>
    <lineage>
        <taxon>Eukaryota</taxon>
        <taxon>Viridiplantae</taxon>
        <taxon>Streptophyta</taxon>
        <taxon>Embryophyta</taxon>
        <taxon>Tracheophyta</taxon>
        <taxon>Spermatophyta</taxon>
        <taxon>Magnoliopsida</taxon>
        <taxon>eudicotyledons</taxon>
        <taxon>Gunneridae</taxon>
        <taxon>Pentapetalae</taxon>
        <taxon>rosids</taxon>
        <taxon>fabids</taxon>
        <taxon>Fabales</taxon>
        <taxon>Fabaceae</taxon>
        <taxon>Papilionoideae</taxon>
        <taxon>50 kb inversion clade</taxon>
        <taxon>NPAAA clade</taxon>
        <taxon>Hologalegina</taxon>
        <taxon>IRL clade</taxon>
        <taxon>Trifolieae</taxon>
        <taxon>Trifolium</taxon>
    </lineage>
</organism>
<dbReference type="GO" id="GO:0016020">
    <property type="term" value="C:membrane"/>
    <property type="evidence" value="ECO:0007669"/>
    <property type="project" value="UniProtKB-SubCell"/>
</dbReference>
<dbReference type="GO" id="GO:0006508">
    <property type="term" value="P:proteolysis"/>
    <property type="evidence" value="ECO:0007669"/>
    <property type="project" value="UniProtKB-KW"/>
</dbReference>
<dbReference type="InterPro" id="IPR022764">
    <property type="entry name" value="Peptidase_S54_rhomboid_dom"/>
</dbReference>
<keyword evidence="3 6" id="KW-0812">Transmembrane</keyword>
<evidence type="ECO:0000256" key="3">
    <source>
        <dbReference type="ARBA" id="ARBA00022692"/>
    </source>
</evidence>
<name>A0A392QZ87_9FABA</name>
<evidence type="ECO:0000256" key="2">
    <source>
        <dbReference type="ARBA" id="ARBA00009045"/>
    </source>
</evidence>
<evidence type="ECO:0000256" key="5">
    <source>
        <dbReference type="ARBA" id="ARBA00023136"/>
    </source>
</evidence>
<dbReference type="InterPro" id="IPR002610">
    <property type="entry name" value="Peptidase_S54_rhomboid-like"/>
</dbReference>
<comment type="caution">
    <text evidence="6">Lacks conserved residue(s) required for the propagation of feature annotation.</text>
</comment>
<dbReference type="EMBL" id="LXQA010174064">
    <property type="protein sequence ID" value="MCI29661.1"/>
    <property type="molecule type" value="Genomic_DNA"/>
</dbReference>
<keyword evidence="6" id="KW-0645">Protease</keyword>
<dbReference type="AlphaFoldDB" id="A0A392QZ87"/>
<keyword evidence="9" id="KW-1185">Reference proteome</keyword>
<keyword evidence="4 6" id="KW-1133">Transmembrane helix</keyword>
<keyword evidence="5 6" id="KW-0472">Membrane</keyword>
<comment type="subcellular location">
    <subcellularLocation>
        <location evidence="1 6">Membrane</location>
        <topology evidence="1 6">Multi-pass membrane protein</topology>
    </subcellularLocation>
</comment>
<evidence type="ECO:0000313" key="9">
    <source>
        <dbReference type="Proteomes" id="UP000265520"/>
    </source>
</evidence>
<sequence>MLTDIVTLCGVGIELEQQFGFVRVGLLYLISGLGGSLVSALFIQSRVTVGASGALAGLAGGSISKTFIEYWTLHLPMVVI</sequence>
<evidence type="ECO:0000256" key="1">
    <source>
        <dbReference type="ARBA" id="ARBA00004141"/>
    </source>
</evidence>
<comment type="catalytic activity">
    <reaction evidence="6">
        <text>Cleaves type-1 transmembrane domains using a catalytic dyad composed of serine and histidine that are contributed by different transmembrane domains.</text>
        <dbReference type="EC" id="3.4.21.105"/>
    </reaction>
</comment>
<accession>A0A392QZ87</accession>
<dbReference type="Proteomes" id="UP000265520">
    <property type="component" value="Unassembled WGS sequence"/>
</dbReference>
<dbReference type="SUPFAM" id="SSF144091">
    <property type="entry name" value="Rhomboid-like"/>
    <property type="match status" value="1"/>
</dbReference>
<dbReference type="PANTHER" id="PTHR22936:SF77">
    <property type="entry name" value="RHOMBOID-LIKE PROTEIN 1"/>
    <property type="match status" value="1"/>
</dbReference>
<proteinExistence type="inferred from homology"/>
<evidence type="ECO:0000256" key="4">
    <source>
        <dbReference type="ARBA" id="ARBA00022989"/>
    </source>
</evidence>
<dbReference type="Gene3D" id="1.20.1540.10">
    <property type="entry name" value="Rhomboid-like"/>
    <property type="match status" value="1"/>
</dbReference>